<evidence type="ECO:0000313" key="1">
    <source>
        <dbReference type="EMBL" id="PNG24967.1"/>
    </source>
</evidence>
<dbReference type="Pfam" id="PF06821">
    <property type="entry name" value="Ser_hydrolase"/>
    <property type="match status" value="1"/>
</dbReference>
<evidence type="ECO:0000313" key="2">
    <source>
        <dbReference type="Proteomes" id="UP000236286"/>
    </source>
</evidence>
<proteinExistence type="predicted"/>
<organism evidence="1 2">
    <name type="scientific">Methylocella silvestris</name>
    <dbReference type="NCBI Taxonomy" id="199596"/>
    <lineage>
        <taxon>Bacteria</taxon>
        <taxon>Pseudomonadati</taxon>
        <taxon>Pseudomonadota</taxon>
        <taxon>Alphaproteobacteria</taxon>
        <taxon>Hyphomicrobiales</taxon>
        <taxon>Beijerinckiaceae</taxon>
        <taxon>Methylocella</taxon>
    </lineage>
</organism>
<comment type="caution">
    <text evidence="1">The sequence shown here is derived from an EMBL/GenBank/DDBJ whole genome shotgun (WGS) entry which is preliminary data.</text>
</comment>
<protein>
    <submittedName>
        <fullName evidence="1">Alpha/beta hydrolase</fullName>
    </submittedName>
</protein>
<dbReference type="Proteomes" id="UP000236286">
    <property type="component" value="Unassembled WGS sequence"/>
</dbReference>
<dbReference type="GO" id="GO:0016787">
    <property type="term" value="F:hydrolase activity"/>
    <property type="evidence" value="ECO:0007669"/>
    <property type="project" value="UniProtKB-KW"/>
</dbReference>
<dbReference type="EMBL" id="PDZR01000021">
    <property type="protein sequence ID" value="PNG24967.1"/>
    <property type="molecule type" value="Genomic_DNA"/>
</dbReference>
<dbReference type="InterPro" id="IPR010662">
    <property type="entry name" value="RBBP9/YdeN"/>
</dbReference>
<keyword evidence="1" id="KW-0378">Hydrolase</keyword>
<reference evidence="1 2" key="1">
    <citation type="submission" date="2017-10" db="EMBL/GenBank/DDBJ databases">
        <title>Genome announcement of Methylocella silvestris TVC from permafrost.</title>
        <authorList>
            <person name="Wang J."/>
            <person name="Geng K."/>
            <person name="Ul-Haque F."/>
            <person name="Crombie A.T."/>
            <person name="Street L.E."/>
            <person name="Wookey P.A."/>
            <person name="Murrell J.C."/>
            <person name="Pratscher J."/>
        </authorList>
    </citation>
    <scope>NUCLEOTIDE SEQUENCE [LARGE SCALE GENOMIC DNA]</scope>
    <source>
        <strain evidence="1 2">TVC</strain>
    </source>
</reference>
<dbReference type="Gene3D" id="3.40.50.1820">
    <property type="entry name" value="alpha/beta hydrolase"/>
    <property type="match status" value="1"/>
</dbReference>
<gene>
    <name evidence="1" type="ORF">CR492_15815</name>
</gene>
<name>A0A2J7TDW8_METSI</name>
<dbReference type="AlphaFoldDB" id="A0A2J7TDW8"/>
<dbReference type="SUPFAM" id="SSF53474">
    <property type="entry name" value="alpha/beta-Hydrolases"/>
    <property type="match status" value="1"/>
</dbReference>
<dbReference type="OrthoDB" id="9804993at2"/>
<dbReference type="RefSeq" id="WP_102844701.1">
    <property type="nucleotide sequence ID" value="NZ_PDZR01000021.1"/>
</dbReference>
<dbReference type="InterPro" id="IPR029058">
    <property type="entry name" value="AB_hydrolase_fold"/>
</dbReference>
<accession>A0A2J7TDW8</accession>
<sequence>MRTADADILFVPGLGGSGPDHWQSRWDAKLPTSRIVSQDDFDRPQLEAWRARLIEEIRRAERPVILVAHSLGALAVAHSAEQLRGLPVAGAFLVAPPAPESVAALPSVDAAFAADPLEKLPFPSLVIASRDDLYGAFEDAERLANALGAELVDAGNSGHINSESGHGPWPEGLMRFAGFIKTL</sequence>